<reference evidence="11" key="1">
    <citation type="submission" date="2019-08" db="EMBL/GenBank/DDBJ databases">
        <authorList>
            <person name="Kucharzyk K."/>
            <person name="Murdoch R.W."/>
            <person name="Higgins S."/>
            <person name="Loffler F."/>
        </authorList>
    </citation>
    <scope>NUCLEOTIDE SEQUENCE</scope>
</reference>
<comment type="caution">
    <text evidence="11">The sequence shown here is derived from an EMBL/GenBank/DDBJ whole genome shotgun (WGS) entry which is preliminary data.</text>
</comment>
<keyword evidence="4" id="KW-0285">Flavoprotein</keyword>
<organism evidence="11">
    <name type="scientific">bioreactor metagenome</name>
    <dbReference type="NCBI Taxonomy" id="1076179"/>
    <lineage>
        <taxon>unclassified sequences</taxon>
        <taxon>metagenomes</taxon>
        <taxon>ecological metagenomes</taxon>
    </lineage>
</organism>
<evidence type="ECO:0000256" key="4">
    <source>
        <dbReference type="ARBA" id="ARBA00022630"/>
    </source>
</evidence>
<evidence type="ECO:0000256" key="2">
    <source>
        <dbReference type="ARBA" id="ARBA00011955"/>
    </source>
</evidence>
<dbReference type="InterPro" id="IPR024932">
    <property type="entry name" value="ApbE"/>
</dbReference>
<evidence type="ECO:0000256" key="8">
    <source>
        <dbReference type="ARBA" id="ARBA00022842"/>
    </source>
</evidence>
<evidence type="ECO:0000256" key="10">
    <source>
        <dbReference type="ARBA" id="ARBA00048540"/>
    </source>
</evidence>
<name>A0A645CP59_9ZZZZ</name>
<evidence type="ECO:0000256" key="7">
    <source>
        <dbReference type="ARBA" id="ARBA00022827"/>
    </source>
</evidence>
<dbReference type="GO" id="GO:0016740">
    <property type="term" value="F:transferase activity"/>
    <property type="evidence" value="ECO:0007669"/>
    <property type="project" value="UniProtKB-KW"/>
</dbReference>
<evidence type="ECO:0000256" key="5">
    <source>
        <dbReference type="ARBA" id="ARBA00022679"/>
    </source>
</evidence>
<comment type="cofactor">
    <cofactor evidence="1">
        <name>Mg(2+)</name>
        <dbReference type="ChEBI" id="CHEBI:18420"/>
    </cofactor>
</comment>
<evidence type="ECO:0000256" key="1">
    <source>
        <dbReference type="ARBA" id="ARBA00001946"/>
    </source>
</evidence>
<evidence type="ECO:0000256" key="9">
    <source>
        <dbReference type="ARBA" id="ARBA00031306"/>
    </source>
</evidence>
<dbReference type="EC" id="2.7.1.180" evidence="2"/>
<keyword evidence="7" id="KW-0274">FAD</keyword>
<dbReference type="GO" id="GO:0046872">
    <property type="term" value="F:metal ion binding"/>
    <property type="evidence" value="ECO:0007669"/>
    <property type="project" value="UniProtKB-KW"/>
</dbReference>
<comment type="catalytic activity">
    <reaction evidence="10">
        <text>L-threonyl-[protein] + FAD = FMN-L-threonyl-[protein] + AMP + H(+)</text>
        <dbReference type="Rhea" id="RHEA:36847"/>
        <dbReference type="Rhea" id="RHEA-COMP:11060"/>
        <dbReference type="Rhea" id="RHEA-COMP:11061"/>
        <dbReference type="ChEBI" id="CHEBI:15378"/>
        <dbReference type="ChEBI" id="CHEBI:30013"/>
        <dbReference type="ChEBI" id="CHEBI:57692"/>
        <dbReference type="ChEBI" id="CHEBI:74257"/>
        <dbReference type="ChEBI" id="CHEBI:456215"/>
        <dbReference type="EC" id="2.7.1.180"/>
    </reaction>
</comment>
<keyword evidence="6" id="KW-0479">Metal-binding</keyword>
<dbReference type="Gene3D" id="3.10.520.10">
    <property type="entry name" value="ApbE-like domains"/>
    <property type="match status" value="1"/>
</dbReference>
<protein>
    <recommendedName>
        <fullName evidence="3">FAD:protein FMN transferase</fullName>
        <ecNumber evidence="2">2.7.1.180</ecNumber>
    </recommendedName>
    <alternativeName>
        <fullName evidence="9">Flavin transferase</fullName>
    </alternativeName>
</protein>
<dbReference type="PANTHER" id="PTHR30040:SF2">
    <property type="entry name" value="FAD:PROTEIN FMN TRANSFERASE"/>
    <property type="match status" value="1"/>
</dbReference>
<proteinExistence type="predicted"/>
<dbReference type="Pfam" id="PF02424">
    <property type="entry name" value="ApbE"/>
    <property type="match status" value="1"/>
</dbReference>
<evidence type="ECO:0000256" key="3">
    <source>
        <dbReference type="ARBA" id="ARBA00016337"/>
    </source>
</evidence>
<evidence type="ECO:0000313" key="11">
    <source>
        <dbReference type="EMBL" id="MPM78552.1"/>
    </source>
</evidence>
<gene>
    <name evidence="11" type="primary">apbE_41</name>
    <name evidence="11" type="ORF">SDC9_125563</name>
</gene>
<dbReference type="SUPFAM" id="SSF143631">
    <property type="entry name" value="ApbE-like"/>
    <property type="match status" value="1"/>
</dbReference>
<evidence type="ECO:0000256" key="6">
    <source>
        <dbReference type="ARBA" id="ARBA00022723"/>
    </source>
</evidence>
<dbReference type="EMBL" id="VSSQ01028721">
    <property type="protein sequence ID" value="MPM78552.1"/>
    <property type="molecule type" value="Genomic_DNA"/>
</dbReference>
<keyword evidence="8" id="KW-0460">Magnesium</keyword>
<dbReference type="AlphaFoldDB" id="A0A645CP59"/>
<sequence length="224" mass="24061">MTTRPLSMLWSLNASCGSVPDRTELERTLLLVNDEDLHLDPKRGTAVLARQDQAVDLGGIAKGYAADEVKRILTEHGVTNAIINLGGTVFILGDSRIVGVQHPDRCTGISMGRLELKNQAVVTSGDYERFFEVDGVRYHHILDPNTGYPAKSGLRSVTVTGCCAMELDALSTAIFVLGKKEGARLAQEHGMGLLLVTDQLDVFCSDSLCGAFSLLTSSNKVVVG</sequence>
<dbReference type="InterPro" id="IPR003374">
    <property type="entry name" value="ApbE-like_sf"/>
</dbReference>
<keyword evidence="5 11" id="KW-0808">Transferase</keyword>
<accession>A0A645CP59</accession>
<dbReference type="PANTHER" id="PTHR30040">
    <property type="entry name" value="THIAMINE BIOSYNTHESIS LIPOPROTEIN APBE"/>
    <property type="match status" value="1"/>
</dbReference>